<feature type="domain" description="SAM" evidence="3">
    <location>
        <begin position="189"/>
        <end position="252"/>
    </location>
</feature>
<accession>W9S528</accession>
<evidence type="ECO:0000313" key="5">
    <source>
        <dbReference type="Proteomes" id="UP000030645"/>
    </source>
</evidence>
<proteinExistence type="predicted"/>
<dbReference type="InterPro" id="IPR013761">
    <property type="entry name" value="SAM/pointed_sf"/>
</dbReference>
<dbReference type="EMBL" id="KE345003">
    <property type="protein sequence ID" value="EXB89107.1"/>
    <property type="molecule type" value="Genomic_DNA"/>
</dbReference>
<sequence>MLILSMNTKRQRRPNVRLGEIGDTSAAFACGFSQVTTTKEKLGHKRWKNDFGNPSERGQNLICGFSEKDSELTISDPGVSPRNSADSQQNRENKNPNSLRAVEFMRLDRTGMVKSTLDFGNITRKCRGMSDCETPATSKEAYECDAYGSNHDLHRKGDFGDYWNEDTCFEENEATKCGGVWDEIKSEGGDTNCVRTWLEEMGFGKYADAFEMHEVDEEALLLLTLEDLKEMGVFAVGPRRKLYNAIQQLRGGDLSA</sequence>
<reference evidence="5" key="1">
    <citation type="submission" date="2013-01" db="EMBL/GenBank/DDBJ databases">
        <title>Draft Genome Sequence of a Mulberry Tree, Morus notabilis C.K. Schneid.</title>
        <authorList>
            <person name="He N."/>
            <person name="Zhao S."/>
        </authorList>
    </citation>
    <scope>NUCLEOTIDE SEQUENCE</scope>
</reference>
<dbReference type="InterPro" id="IPR001660">
    <property type="entry name" value="SAM"/>
</dbReference>
<protein>
    <submittedName>
        <fullName evidence="4">Protein bicaudal C-1-B-like protein</fullName>
    </submittedName>
</protein>
<dbReference type="Pfam" id="PF00536">
    <property type="entry name" value="SAM_1"/>
    <property type="match status" value="1"/>
</dbReference>
<evidence type="ECO:0000256" key="1">
    <source>
        <dbReference type="ARBA" id="ARBA00022737"/>
    </source>
</evidence>
<dbReference type="Proteomes" id="UP000030645">
    <property type="component" value="Unassembled WGS sequence"/>
</dbReference>
<gene>
    <name evidence="4" type="ORF">L484_016667</name>
</gene>
<evidence type="ECO:0000259" key="3">
    <source>
        <dbReference type="PROSITE" id="PS50105"/>
    </source>
</evidence>
<keyword evidence="1" id="KW-0677">Repeat</keyword>
<dbReference type="PROSITE" id="PS50105">
    <property type="entry name" value="SAM_DOMAIN"/>
    <property type="match status" value="1"/>
</dbReference>
<dbReference type="PANTHER" id="PTHR10627:SF65">
    <property type="entry name" value="SAM DOMAIN-CONTAINING PROTEIN"/>
    <property type="match status" value="1"/>
</dbReference>
<feature type="region of interest" description="Disordered" evidence="2">
    <location>
        <begin position="73"/>
        <end position="98"/>
    </location>
</feature>
<keyword evidence="5" id="KW-1185">Reference proteome</keyword>
<dbReference type="SMART" id="SM00454">
    <property type="entry name" value="SAM"/>
    <property type="match status" value="1"/>
</dbReference>
<organism evidence="4 5">
    <name type="scientific">Morus notabilis</name>
    <dbReference type="NCBI Taxonomy" id="981085"/>
    <lineage>
        <taxon>Eukaryota</taxon>
        <taxon>Viridiplantae</taxon>
        <taxon>Streptophyta</taxon>
        <taxon>Embryophyta</taxon>
        <taxon>Tracheophyta</taxon>
        <taxon>Spermatophyta</taxon>
        <taxon>Magnoliopsida</taxon>
        <taxon>eudicotyledons</taxon>
        <taxon>Gunneridae</taxon>
        <taxon>Pentapetalae</taxon>
        <taxon>rosids</taxon>
        <taxon>fabids</taxon>
        <taxon>Rosales</taxon>
        <taxon>Moraceae</taxon>
        <taxon>Moreae</taxon>
        <taxon>Morus</taxon>
    </lineage>
</organism>
<evidence type="ECO:0000313" key="4">
    <source>
        <dbReference type="EMBL" id="EXB89107.1"/>
    </source>
</evidence>
<dbReference type="CDD" id="cd09487">
    <property type="entry name" value="SAM_superfamily"/>
    <property type="match status" value="1"/>
</dbReference>
<name>W9S528_9ROSA</name>
<dbReference type="Gene3D" id="1.10.150.50">
    <property type="entry name" value="Transcription Factor, Ets-1"/>
    <property type="match status" value="1"/>
</dbReference>
<dbReference type="PANTHER" id="PTHR10627">
    <property type="entry name" value="SCP160"/>
    <property type="match status" value="1"/>
</dbReference>
<dbReference type="eggNOG" id="KOG4374">
    <property type="taxonomic scope" value="Eukaryota"/>
</dbReference>
<evidence type="ECO:0000256" key="2">
    <source>
        <dbReference type="SAM" id="MobiDB-lite"/>
    </source>
</evidence>
<dbReference type="AlphaFoldDB" id="W9S528"/>
<dbReference type="SUPFAM" id="SSF47769">
    <property type="entry name" value="SAM/Pointed domain"/>
    <property type="match status" value="1"/>
</dbReference>